<reference evidence="2" key="1">
    <citation type="journal article" date="2015" name="Nature">
        <title>Complex archaea that bridge the gap between prokaryotes and eukaryotes.</title>
        <authorList>
            <person name="Spang A."/>
            <person name="Saw J.H."/>
            <person name="Jorgensen S.L."/>
            <person name="Zaremba-Niedzwiedzka K."/>
            <person name="Martijn J."/>
            <person name="Lind A.E."/>
            <person name="van Eijk R."/>
            <person name="Schleper C."/>
            <person name="Guy L."/>
            <person name="Ettema T.J."/>
        </authorList>
    </citation>
    <scope>NUCLEOTIDE SEQUENCE</scope>
</reference>
<organism evidence="2">
    <name type="scientific">marine sediment metagenome</name>
    <dbReference type="NCBI Taxonomy" id="412755"/>
    <lineage>
        <taxon>unclassified sequences</taxon>
        <taxon>metagenomes</taxon>
        <taxon>ecological metagenomes</taxon>
    </lineage>
</organism>
<dbReference type="SUPFAM" id="SSF53756">
    <property type="entry name" value="UDP-Glycosyltransferase/glycogen phosphorylase"/>
    <property type="match status" value="1"/>
</dbReference>
<sequence>MVKKKKVLIVCYACEPNRSSEPGVGWHFSKEISKYYDVTVLTRRNNKEVIESSGEETNIDFLYCDLAGVLMKLKNKIPFGVQIYYYLWQLKAYFQIRQLFKTNSEFALVHHLTFGVSFNVPPAFLINKPFIWGPIGGGDFIPFHFLKKMGGAMMLQETIYFLLNKLSLISPSALITRKKAKAIVLRTSSVYNLFREKHLKKLFLISETAHPDTTILNQPKNIHNEVMLICVGRLMPHKGFMYALKGFHEYLRLGGYGKLIFLGDGPLQSKLQNYVKKYQLDGQVEFKGFVTSAVVKEHLEESDILLHPSFRDGGSWSIMEAMAHGLPVICFDTSGPKGMVSEQCGFRIPLSNSKQVAQDIGKSILFLRNNEKVYNDMSINCIARIKQFYNWNYRGEEIKKVYELVLDNKING</sequence>
<dbReference type="PANTHER" id="PTHR45947:SF15">
    <property type="entry name" value="TEICHURONIC ACID BIOSYNTHESIS GLYCOSYLTRANSFERASE TUAC-RELATED"/>
    <property type="match status" value="1"/>
</dbReference>
<protein>
    <recommendedName>
        <fullName evidence="1">Glycosyl transferase family 1 domain-containing protein</fullName>
    </recommendedName>
</protein>
<accession>A0A0F9Y9G6</accession>
<dbReference type="AlphaFoldDB" id="A0A0F9Y9G6"/>
<gene>
    <name evidence="2" type="ORF">LCGC14_0119170</name>
</gene>
<dbReference type="PANTHER" id="PTHR45947">
    <property type="entry name" value="SULFOQUINOVOSYL TRANSFERASE SQD2"/>
    <property type="match status" value="1"/>
</dbReference>
<dbReference type="CDD" id="cd03801">
    <property type="entry name" value="GT4_PimA-like"/>
    <property type="match status" value="1"/>
</dbReference>
<evidence type="ECO:0000313" key="2">
    <source>
        <dbReference type="EMBL" id="KKO01329.1"/>
    </source>
</evidence>
<dbReference type="EMBL" id="LAZR01000036">
    <property type="protein sequence ID" value="KKO01329.1"/>
    <property type="molecule type" value="Genomic_DNA"/>
</dbReference>
<dbReference type="Pfam" id="PF00534">
    <property type="entry name" value="Glycos_transf_1"/>
    <property type="match status" value="1"/>
</dbReference>
<dbReference type="InterPro" id="IPR050194">
    <property type="entry name" value="Glycosyltransferase_grp1"/>
</dbReference>
<feature type="domain" description="Glycosyl transferase family 1" evidence="1">
    <location>
        <begin position="219"/>
        <end position="362"/>
    </location>
</feature>
<name>A0A0F9Y9G6_9ZZZZ</name>
<dbReference type="Gene3D" id="3.40.50.2000">
    <property type="entry name" value="Glycogen Phosphorylase B"/>
    <property type="match status" value="2"/>
</dbReference>
<evidence type="ECO:0000259" key="1">
    <source>
        <dbReference type="Pfam" id="PF00534"/>
    </source>
</evidence>
<dbReference type="InterPro" id="IPR001296">
    <property type="entry name" value="Glyco_trans_1"/>
</dbReference>
<dbReference type="GO" id="GO:0016757">
    <property type="term" value="F:glycosyltransferase activity"/>
    <property type="evidence" value="ECO:0007669"/>
    <property type="project" value="InterPro"/>
</dbReference>
<proteinExistence type="predicted"/>
<comment type="caution">
    <text evidence="2">The sequence shown here is derived from an EMBL/GenBank/DDBJ whole genome shotgun (WGS) entry which is preliminary data.</text>
</comment>